<comment type="subcellular location">
    <subcellularLocation>
        <location evidence="1">Membrane</location>
        <topology evidence="1">Multi-pass membrane protein</topology>
    </subcellularLocation>
</comment>
<comment type="catalytic activity">
    <reaction evidence="17">
        <text>4 Fe(II)-[cytochrome c] + O2 + 8 H(+)(in) = 4 Fe(III)-[cytochrome c] + 2 H2O + 4 H(+)(out)</text>
        <dbReference type="Rhea" id="RHEA:11436"/>
        <dbReference type="Rhea" id="RHEA-COMP:10350"/>
        <dbReference type="Rhea" id="RHEA-COMP:14399"/>
        <dbReference type="ChEBI" id="CHEBI:15377"/>
        <dbReference type="ChEBI" id="CHEBI:15378"/>
        <dbReference type="ChEBI" id="CHEBI:15379"/>
        <dbReference type="ChEBI" id="CHEBI:29033"/>
        <dbReference type="ChEBI" id="CHEBI:29034"/>
        <dbReference type="EC" id="7.1.1.9"/>
    </reaction>
</comment>
<protein>
    <recommendedName>
        <fullName evidence="3">cytochrome-c oxidase</fullName>
        <ecNumber evidence="3">7.1.1.9</ecNumber>
    </recommendedName>
    <alternativeName>
        <fullName evidence="16">Cytochrome aa3 subunit 2</fullName>
    </alternativeName>
</protein>
<keyword evidence="23" id="KW-1185">Reference proteome</keyword>
<dbReference type="CDD" id="cd13915">
    <property type="entry name" value="CuRO_HCO_II_like_2"/>
    <property type="match status" value="1"/>
</dbReference>
<feature type="transmembrane region" description="Helical" evidence="19">
    <location>
        <begin position="68"/>
        <end position="90"/>
    </location>
</feature>
<name>A0A553GW68_9PSED</name>
<dbReference type="PROSITE" id="PS50857">
    <property type="entry name" value="COX2_CUA"/>
    <property type="match status" value="1"/>
</dbReference>
<feature type="domain" description="Cytochrome oxidase subunit II copper A binding" evidence="20">
    <location>
        <begin position="97"/>
        <end position="208"/>
    </location>
</feature>
<dbReference type="RefSeq" id="WP_143489485.1">
    <property type="nucleotide sequence ID" value="NZ_VJOY01000012.1"/>
</dbReference>
<evidence type="ECO:0000256" key="11">
    <source>
        <dbReference type="ARBA" id="ARBA00022989"/>
    </source>
</evidence>
<evidence type="ECO:0000256" key="7">
    <source>
        <dbReference type="ARBA" id="ARBA00022692"/>
    </source>
</evidence>
<dbReference type="GO" id="GO:0004129">
    <property type="term" value="F:cytochrome-c oxidase activity"/>
    <property type="evidence" value="ECO:0007669"/>
    <property type="project" value="UniProtKB-EC"/>
</dbReference>
<dbReference type="EC" id="7.1.1.9" evidence="3"/>
<dbReference type="GO" id="GO:0005507">
    <property type="term" value="F:copper ion binding"/>
    <property type="evidence" value="ECO:0007669"/>
    <property type="project" value="InterPro"/>
</dbReference>
<keyword evidence="22" id="KW-0560">Oxidoreductase</keyword>
<evidence type="ECO:0000259" key="20">
    <source>
        <dbReference type="PROSITE" id="PS50857"/>
    </source>
</evidence>
<evidence type="ECO:0000256" key="13">
    <source>
        <dbReference type="ARBA" id="ARBA00023008"/>
    </source>
</evidence>
<evidence type="ECO:0000256" key="8">
    <source>
        <dbReference type="ARBA" id="ARBA00022723"/>
    </source>
</evidence>
<sequence length="323" mass="36274">MSGFVRLWPEQASHYAAQVDWLVIGFTGMMAMFVVPVFVFMWVFIFRYRRGHAAERDHRPSGSLKVELTWMVLPFIGALVLFVYSARLFFEARVPPADALEIQVTAKQWMWKFQHTGGQREINTLHVPAERPVKLTMISEDVIHSLFFPSLRVKQDVLPGRYTEMWFQAERPGTYDVYCAEYCGTDHAAMTARLEVLSPSDYQRWLEGADEGRSLAAQGEALFRQFGCSGCHGAASVTRAPPLEGLYGRSVALADGSRVVADDAYLRDSILLPQKQVVAGYAPVMPTYANVMDEEAVARLVAYLRSLADPRPEPATGPSEDNR</sequence>
<evidence type="ECO:0000256" key="9">
    <source>
        <dbReference type="ARBA" id="ARBA00022967"/>
    </source>
</evidence>
<accession>A0A553GW68</accession>
<dbReference type="PROSITE" id="PS00078">
    <property type="entry name" value="COX2"/>
    <property type="match status" value="1"/>
</dbReference>
<dbReference type="Pfam" id="PF00116">
    <property type="entry name" value="COX2"/>
    <property type="match status" value="1"/>
</dbReference>
<evidence type="ECO:0000256" key="10">
    <source>
        <dbReference type="ARBA" id="ARBA00022982"/>
    </source>
</evidence>
<evidence type="ECO:0000256" key="14">
    <source>
        <dbReference type="ARBA" id="ARBA00023136"/>
    </source>
</evidence>
<dbReference type="InterPro" id="IPR036257">
    <property type="entry name" value="Cyt_c_oxidase_su2_TM_sf"/>
</dbReference>
<keyword evidence="4" id="KW-0813">Transport</keyword>
<organism evidence="22 23">
    <name type="scientific">Pseudomonas mangiferae</name>
    <dbReference type="NCBI Taxonomy" id="2593654"/>
    <lineage>
        <taxon>Bacteria</taxon>
        <taxon>Pseudomonadati</taxon>
        <taxon>Pseudomonadota</taxon>
        <taxon>Gammaproteobacteria</taxon>
        <taxon>Pseudomonadales</taxon>
        <taxon>Pseudomonadaceae</taxon>
        <taxon>Pseudomonas</taxon>
    </lineage>
</organism>
<evidence type="ECO:0000256" key="18">
    <source>
        <dbReference type="PROSITE-ProRule" id="PRU00433"/>
    </source>
</evidence>
<keyword evidence="14 19" id="KW-0472">Membrane</keyword>
<evidence type="ECO:0000256" key="5">
    <source>
        <dbReference type="ARBA" id="ARBA00022617"/>
    </source>
</evidence>
<dbReference type="InterPro" id="IPR036909">
    <property type="entry name" value="Cyt_c-like_dom_sf"/>
</dbReference>
<dbReference type="GO" id="GO:0016491">
    <property type="term" value="F:oxidoreductase activity"/>
    <property type="evidence" value="ECO:0007669"/>
    <property type="project" value="UniProtKB-KW"/>
</dbReference>
<evidence type="ECO:0000256" key="16">
    <source>
        <dbReference type="ARBA" id="ARBA00031399"/>
    </source>
</evidence>
<dbReference type="SUPFAM" id="SSF49503">
    <property type="entry name" value="Cupredoxins"/>
    <property type="match status" value="1"/>
</dbReference>
<reference evidence="22 23" key="1">
    <citation type="submission" date="2019-07" db="EMBL/GenBank/DDBJ databases">
        <title>Pseudomonas mangiferae sp. nov., isolated from bark of mango tree in Thailand.</title>
        <authorList>
            <person name="Srisuk N."/>
            <person name="Anurat P."/>
        </authorList>
    </citation>
    <scope>NUCLEOTIDE SEQUENCE [LARGE SCALE GENOMIC DNA]</scope>
    <source>
        <strain evidence="22 23">DMKU_BBB3-04</strain>
    </source>
</reference>
<keyword evidence="10" id="KW-0249">Electron transport</keyword>
<dbReference type="PANTHER" id="PTHR22888:SF9">
    <property type="entry name" value="CYTOCHROME C OXIDASE SUBUNIT 2"/>
    <property type="match status" value="1"/>
</dbReference>
<evidence type="ECO:0000256" key="15">
    <source>
        <dbReference type="ARBA" id="ARBA00024688"/>
    </source>
</evidence>
<feature type="domain" description="Cytochrome c" evidence="21">
    <location>
        <begin position="214"/>
        <end position="308"/>
    </location>
</feature>
<evidence type="ECO:0000256" key="12">
    <source>
        <dbReference type="ARBA" id="ARBA00023004"/>
    </source>
</evidence>
<dbReference type="PROSITE" id="PS51007">
    <property type="entry name" value="CYTC"/>
    <property type="match status" value="1"/>
</dbReference>
<dbReference type="InterPro" id="IPR009056">
    <property type="entry name" value="Cyt_c-like_dom"/>
</dbReference>
<dbReference type="Pfam" id="PF00034">
    <property type="entry name" value="Cytochrom_C"/>
    <property type="match status" value="1"/>
</dbReference>
<comment type="caution">
    <text evidence="22">The sequence shown here is derived from an EMBL/GenBank/DDBJ whole genome shotgun (WGS) entry which is preliminary data.</text>
</comment>
<evidence type="ECO:0000256" key="4">
    <source>
        <dbReference type="ARBA" id="ARBA00022448"/>
    </source>
</evidence>
<keyword evidence="11 19" id="KW-1133">Transmembrane helix</keyword>
<evidence type="ECO:0000313" key="22">
    <source>
        <dbReference type="EMBL" id="TRX73750.1"/>
    </source>
</evidence>
<dbReference type="NCBIfam" id="TIGR02866">
    <property type="entry name" value="CoxB"/>
    <property type="match status" value="1"/>
</dbReference>
<comment type="function">
    <text evidence="15">Subunits I and II form the functional core of the enzyme complex. Electrons originating in cytochrome c are transferred via heme a and Cu(A) to the binuclear center formed by heme a3 and Cu(B).</text>
</comment>
<dbReference type="Proteomes" id="UP000315235">
    <property type="component" value="Unassembled WGS sequence"/>
</dbReference>
<keyword evidence="13" id="KW-0186">Copper</keyword>
<comment type="similarity">
    <text evidence="2">Belongs to the cytochrome c oxidase subunit 2 family.</text>
</comment>
<feature type="transmembrane region" description="Helical" evidence="19">
    <location>
        <begin position="21"/>
        <end position="47"/>
    </location>
</feature>
<dbReference type="EMBL" id="VJOY01000012">
    <property type="protein sequence ID" value="TRX73750.1"/>
    <property type="molecule type" value="Genomic_DNA"/>
</dbReference>
<dbReference type="GO" id="GO:0020037">
    <property type="term" value="F:heme binding"/>
    <property type="evidence" value="ECO:0007669"/>
    <property type="project" value="InterPro"/>
</dbReference>
<dbReference type="InterPro" id="IPR045187">
    <property type="entry name" value="CcO_II"/>
</dbReference>
<evidence type="ECO:0000256" key="19">
    <source>
        <dbReference type="SAM" id="Phobius"/>
    </source>
</evidence>
<proteinExistence type="inferred from homology"/>
<dbReference type="SUPFAM" id="SSF46626">
    <property type="entry name" value="Cytochrome c"/>
    <property type="match status" value="1"/>
</dbReference>
<dbReference type="InterPro" id="IPR002429">
    <property type="entry name" value="CcO_II-like_C"/>
</dbReference>
<evidence type="ECO:0000256" key="2">
    <source>
        <dbReference type="ARBA" id="ARBA00007866"/>
    </source>
</evidence>
<gene>
    <name evidence="22" type="primary">coxB</name>
    <name evidence="22" type="ORF">FM069_16610</name>
</gene>
<dbReference type="OrthoDB" id="9773456at2"/>
<keyword evidence="8 18" id="KW-0479">Metal-binding</keyword>
<keyword evidence="6" id="KW-0679">Respiratory chain</keyword>
<dbReference type="PANTHER" id="PTHR22888">
    <property type="entry name" value="CYTOCHROME C OXIDASE, SUBUNIT II"/>
    <property type="match status" value="1"/>
</dbReference>
<keyword evidence="12 18" id="KW-0408">Iron</keyword>
<dbReference type="GO" id="GO:0016020">
    <property type="term" value="C:membrane"/>
    <property type="evidence" value="ECO:0007669"/>
    <property type="project" value="UniProtKB-SubCell"/>
</dbReference>
<dbReference type="InterPro" id="IPR014222">
    <property type="entry name" value="Cyt_c_oxidase_su2"/>
</dbReference>
<dbReference type="InterPro" id="IPR001505">
    <property type="entry name" value="Copper_CuA"/>
</dbReference>
<evidence type="ECO:0000256" key="6">
    <source>
        <dbReference type="ARBA" id="ARBA00022660"/>
    </source>
</evidence>
<dbReference type="Gene3D" id="2.60.40.420">
    <property type="entry name" value="Cupredoxins - blue copper proteins"/>
    <property type="match status" value="1"/>
</dbReference>
<evidence type="ECO:0000256" key="3">
    <source>
        <dbReference type="ARBA" id="ARBA00012949"/>
    </source>
</evidence>
<dbReference type="GO" id="GO:0042773">
    <property type="term" value="P:ATP synthesis coupled electron transport"/>
    <property type="evidence" value="ECO:0007669"/>
    <property type="project" value="TreeGrafter"/>
</dbReference>
<dbReference type="Gene3D" id="1.10.760.10">
    <property type="entry name" value="Cytochrome c-like domain"/>
    <property type="match status" value="1"/>
</dbReference>
<keyword evidence="7 19" id="KW-0812">Transmembrane</keyword>
<evidence type="ECO:0000256" key="1">
    <source>
        <dbReference type="ARBA" id="ARBA00004141"/>
    </source>
</evidence>
<keyword evidence="5 18" id="KW-0349">Heme</keyword>
<dbReference type="SUPFAM" id="SSF81464">
    <property type="entry name" value="Cytochrome c oxidase subunit II-like, transmembrane region"/>
    <property type="match status" value="1"/>
</dbReference>
<dbReference type="AlphaFoldDB" id="A0A553GW68"/>
<evidence type="ECO:0000259" key="21">
    <source>
        <dbReference type="PROSITE" id="PS51007"/>
    </source>
</evidence>
<evidence type="ECO:0000313" key="23">
    <source>
        <dbReference type="Proteomes" id="UP000315235"/>
    </source>
</evidence>
<dbReference type="Gene3D" id="1.10.287.90">
    <property type="match status" value="1"/>
</dbReference>
<dbReference type="InterPro" id="IPR008972">
    <property type="entry name" value="Cupredoxin"/>
</dbReference>
<keyword evidence="9" id="KW-1278">Translocase</keyword>
<evidence type="ECO:0000256" key="17">
    <source>
        <dbReference type="ARBA" id="ARBA00047816"/>
    </source>
</evidence>